<gene>
    <name evidence="1" type="ORF">A9Z42_0073290</name>
</gene>
<sequence length="277" mass="31797">MPYNSRPHIHIGPVCGACNRPVKRKQILVSTRHESFNTFEGKIYRVPPFQKDKLLKKTDSAVFCKQKDCKDCNRNPWRKSTYHADCFMLFNKFCLSEDKFCRLFMAAQRTSAVEGVEQLGELYDPVASQQLNIVLELLGLARLPLTVCREIWSLNPTSKHIVARFCTVLQLANELNSAPLVPSNCPLSEVRLFKRGQDIKVDKNMGAERPYVRVIEDSRGIKRIERVATQKKSKLKTENSTYIEERLFSLMTIDFRFGLCLLQGNDRAADFCANWGI</sequence>
<dbReference type="Proteomes" id="UP000219286">
    <property type="component" value="Unassembled WGS sequence"/>
</dbReference>
<organism evidence="1 2">
    <name type="scientific">Trichoderma parareesei</name>
    <name type="common">Filamentous fungus</name>
    <dbReference type="NCBI Taxonomy" id="858221"/>
    <lineage>
        <taxon>Eukaryota</taxon>
        <taxon>Fungi</taxon>
        <taxon>Dikarya</taxon>
        <taxon>Ascomycota</taxon>
        <taxon>Pezizomycotina</taxon>
        <taxon>Sordariomycetes</taxon>
        <taxon>Hypocreomycetidae</taxon>
        <taxon>Hypocreales</taxon>
        <taxon>Hypocreaceae</taxon>
        <taxon>Trichoderma</taxon>
    </lineage>
</organism>
<proteinExistence type="predicted"/>
<dbReference type="EMBL" id="LFMI01000693">
    <property type="protein sequence ID" value="OTA06575.1"/>
    <property type="molecule type" value="Genomic_DNA"/>
</dbReference>
<dbReference type="OrthoDB" id="4763081at2759"/>
<accession>A0A2H3A1G3</accession>
<reference evidence="1 2" key="1">
    <citation type="journal article" date="2015" name="Genome Announc.">
        <title>Genome sequence and annotation of Trichoderma parareesei, the ancestor of the cellulase producer Trichoderma reesei.</title>
        <authorList>
            <person name="Yang D."/>
            <person name="Pomraning K."/>
            <person name="Kopchinskiy A."/>
            <person name="Karimi Aghcheh R."/>
            <person name="Atanasova L."/>
            <person name="Chenthamara K."/>
            <person name="Baker S.E."/>
            <person name="Zhang R."/>
            <person name="Shen Q."/>
            <person name="Freitag M."/>
            <person name="Kubicek C.P."/>
            <person name="Druzhinina I.S."/>
        </authorList>
    </citation>
    <scope>NUCLEOTIDE SEQUENCE [LARGE SCALE GENOMIC DNA]</scope>
    <source>
        <strain evidence="1 2">CBS 125925</strain>
    </source>
</reference>
<evidence type="ECO:0000313" key="2">
    <source>
        <dbReference type="Proteomes" id="UP000219286"/>
    </source>
</evidence>
<evidence type="ECO:0000313" key="1">
    <source>
        <dbReference type="EMBL" id="OTA06575.1"/>
    </source>
</evidence>
<comment type="caution">
    <text evidence="1">The sequence shown here is derived from an EMBL/GenBank/DDBJ whole genome shotgun (WGS) entry which is preliminary data.</text>
</comment>
<keyword evidence="2" id="KW-1185">Reference proteome</keyword>
<name>A0A2H3A1G3_TRIPA</name>
<dbReference type="AlphaFoldDB" id="A0A2H3A1G3"/>
<protein>
    <submittedName>
        <fullName evidence="1">Uncharacterized protein</fullName>
    </submittedName>
</protein>